<accession>A0A521ENM7</accession>
<dbReference type="EMBL" id="FXSZ01000019">
    <property type="protein sequence ID" value="SMO85529.1"/>
    <property type="molecule type" value="Genomic_DNA"/>
</dbReference>
<reference evidence="2 3" key="1">
    <citation type="submission" date="2017-05" db="EMBL/GenBank/DDBJ databases">
        <authorList>
            <person name="Varghese N."/>
            <person name="Submissions S."/>
        </authorList>
    </citation>
    <scope>NUCLEOTIDE SEQUENCE [LARGE SCALE GENOMIC DNA]</scope>
    <source>
        <strain evidence="2 3">DSM 21342</strain>
    </source>
</reference>
<sequence>MNSKIKKLTTENSKVLAMAFAAIIAGSSTITSCKKDEGIVPTEQSTYAMQTDVQSLVASADSNMVAATAAAATSVDLRIDLGSTASSGNYNKASIGVSSPVALKDFVTGATTGVKLATTAAFKGAYDNSTTYPSTLGIPQAVASDLYYNGSGATSALELSGLNTATAYDLSFFASRMDYKGSLETQYKVIGATTQTVVLEAANNTSKTVSVQGIKPNSAGKIIIQVSKGSKNSNSSGNYWLNYVRVTGTSSTVTEPAPTPIPPTTEVSGTDLRIDLGTTASTGNYNNASIGVSSPVALKDFVTGATTGVKIATTAAFKGAYNNTITYPSALGIPQAVASDLYYNGSGATSALELSGLNTATAYNLSFFASRMDYSGSLETQFKVIGATTQTVVLEAANNTSKLVTVSGIKPNSSGKILIQVSKGPKNSNSSGNYWLNYLRVTSASSTTTPPPTTTTPPPTTTTPPPTTTTPPPTTTTPPPTTTTPPPTANYTVSNYTDLVAALSKATSGQVVYITDNV</sequence>
<proteinExistence type="predicted"/>
<evidence type="ECO:0000256" key="1">
    <source>
        <dbReference type="SAM" id="MobiDB-lite"/>
    </source>
</evidence>
<keyword evidence="3" id="KW-1185">Reference proteome</keyword>
<dbReference type="Proteomes" id="UP000315971">
    <property type="component" value="Unassembled WGS sequence"/>
</dbReference>
<dbReference type="PROSITE" id="PS51257">
    <property type="entry name" value="PROKAR_LIPOPROTEIN"/>
    <property type="match status" value="1"/>
</dbReference>
<organism evidence="2 3">
    <name type="scientific">Solitalea koreensis</name>
    <dbReference type="NCBI Taxonomy" id="543615"/>
    <lineage>
        <taxon>Bacteria</taxon>
        <taxon>Pseudomonadati</taxon>
        <taxon>Bacteroidota</taxon>
        <taxon>Sphingobacteriia</taxon>
        <taxon>Sphingobacteriales</taxon>
        <taxon>Sphingobacteriaceae</taxon>
        <taxon>Solitalea</taxon>
    </lineage>
</organism>
<protein>
    <submittedName>
        <fullName evidence="2">Uncharacterized protein</fullName>
    </submittedName>
</protein>
<feature type="compositionally biased region" description="Pro residues" evidence="1">
    <location>
        <begin position="449"/>
        <end position="488"/>
    </location>
</feature>
<evidence type="ECO:0000313" key="3">
    <source>
        <dbReference type="Proteomes" id="UP000315971"/>
    </source>
</evidence>
<evidence type="ECO:0000313" key="2">
    <source>
        <dbReference type="EMBL" id="SMO85529.1"/>
    </source>
</evidence>
<name>A0A521ENM7_9SPHI</name>
<feature type="region of interest" description="Disordered" evidence="1">
    <location>
        <begin position="444"/>
        <end position="489"/>
    </location>
</feature>
<gene>
    <name evidence="2" type="ORF">SAMN06265350_1191</name>
</gene>
<dbReference type="RefSeq" id="WP_185955308.1">
    <property type="nucleotide sequence ID" value="NZ_FXSZ01000019.1"/>
</dbReference>
<feature type="non-terminal residue" evidence="2">
    <location>
        <position position="518"/>
    </location>
</feature>
<dbReference type="AlphaFoldDB" id="A0A521ENM7"/>